<protein>
    <submittedName>
        <fullName evidence="10">ABC transporter permease</fullName>
    </submittedName>
</protein>
<evidence type="ECO:0000256" key="3">
    <source>
        <dbReference type="ARBA" id="ARBA00022692"/>
    </source>
</evidence>
<feature type="transmembrane region" description="Helical" evidence="7">
    <location>
        <begin position="802"/>
        <end position="820"/>
    </location>
</feature>
<reference evidence="10 11" key="1">
    <citation type="submission" date="2021-01" db="EMBL/GenBank/DDBJ databases">
        <title>Chryseolinea sp. Jin1 Genome sequencing and assembly.</title>
        <authorList>
            <person name="Kim I."/>
        </authorList>
    </citation>
    <scope>NUCLEOTIDE SEQUENCE [LARGE SCALE GENOMIC DNA]</scope>
    <source>
        <strain evidence="10 11">Jin1</strain>
    </source>
</reference>
<keyword evidence="5 7" id="KW-0472">Membrane</keyword>
<evidence type="ECO:0000313" key="10">
    <source>
        <dbReference type="EMBL" id="MBL0744221.1"/>
    </source>
</evidence>
<accession>A0ABS1KXN6</accession>
<keyword evidence="11" id="KW-1185">Reference proteome</keyword>
<feature type="domain" description="MacB-like periplasmic core" evidence="9">
    <location>
        <begin position="99"/>
        <end position="320"/>
    </location>
</feature>
<dbReference type="Proteomes" id="UP000613030">
    <property type="component" value="Unassembled WGS sequence"/>
</dbReference>
<keyword evidence="3 7" id="KW-0812">Transmembrane</keyword>
<evidence type="ECO:0000259" key="9">
    <source>
        <dbReference type="Pfam" id="PF12704"/>
    </source>
</evidence>
<evidence type="ECO:0000313" key="11">
    <source>
        <dbReference type="Proteomes" id="UP000613030"/>
    </source>
</evidence>
<organism evidence="10 11">
    <name type="scientific">Chryseolinea lacunae</name>
    <dbReference type="NCBI Taxonomy" id="2801331"/>
    <lineage>
        <taxon>Bacteria</taxon>
        <taxon>Pseudomonadati</taxon>
        <taxon>Bacteroidota</taxon>
        <taxon>Cytophagia</taxon>
        <taxon>Cytophagales</taxon>
        <taxon>Fulvivirgaceae</taxon>
        <taxon>Chryseolinea</taxon>
    </lineage>
</organism>
<comment type="caution">
    <text evidence="10">The sequence shown here is derived from an EMBL/GenBank/DDBJ whole genome shotgun (WGS) entry which is preliminary data.</text>
</comment>
<feature type="transmembrane region" description="Helical" evidence="7">
    <location>
        <begin position="414"/>
        <end position="441"/>
    </location>
</feature>
<feature type="domain" description="MacB-like periplasmic core" evidence="9">
    <location>
        <begin position="506"/>
        <end position="686"/>
    </location>
</feature>
<comment type="subcellular location">
    <subcellularLocation>
        <location evidence="1">Cell membrane</location>
        <topology evidence="1">Multi-pass membrane protein</topology>
    </subcellularLocation>
</comment>
<dbReference type="EMBL" id="JAERRB010000010">
    <property type="protein sequence ID" value="MBL0744221.1"/>
    <property type="molecule type" value="Genomic_DNA"/>
</dbReference>
<feature type="transmembrane region" description="Helical" evidence="7">
    <location>
        <begin position="100"/>
        <end position="122"/>
    </location>
</feature>
<evidence type="ECO:0000256" key="2">
    <source>
        <dbReference type="ARBA" id="ARBA00022475"/>
    </source>
</evidence>
<feature type="domain" description="ABC3 transporter permease C-terminal" evidence="8">
    <location>
        <begin position="363"/>
        <end position="479"/>
    </location>
</feature>
<name>A0ABS1KXN6_9BACT</name>
<feature type="transmembrane region" description="Helical" evidence="7">
    <location>
        <begin position="358"/>
        <end position="380"/>
    </location>
</feature>
<dbReference type="InterPro" id="IPR025857">
    <property type="entry name" value="MacB_PCD"/>
</dbReference>
<dbReference type="PANTHER" id="PTHR30572:SF4">
    <property type="entry name" value="ABC TRANSPORTER PERMEASE YTRF"/>
    <property type="match status" value="1"/>
</dbReference>
<dbReference type="Pfam" id="PF12704">
    <property type="entry name" value="MacB_PCD"/>
    <property type="match status" value="2"/>
</dbReference>
<feature type="transmembrane region" description="Helical" evidence="7">
    <location>
        <begin position="496"/>
        <end position="519"/>
    </location>
</feature>
<dbReference type="InterPro" id="IPR003838">
    <property type="entry name" value="ABC3_permease_C"/>
</dbReference>
<sequence length="873" mass="97129">MANMPNSAPPRLVLRFLQFVCPPQLLEEIEGDLVQRFAKDVTLLGARRARLRFAWNVIRYVRPSILFRRHASTVRRRNLMLANTIKLTGRQWIRNKTFSTVNVLGLTLGLAVCLLVAQFVLFEKSFDRYSPHADRTYRVNLYNTENGVFDKISPATVSGLGYELRNQLAAVEDVARVGSKTGGVVANPLKGREDLENQIVYADASVAHVLGLTFVNGQSPKTFADTHSIFISTALAEKYFDRRDVTGEMLAIGFNNGSALPEDYHVAGVFEDMPPNTHLRFDMILPPPNEQAWNENWSWGDVSTYVLLQPEANATALAPAFAEMVKQHHHSNTGDRYLLEPIASIRLQALDGSGRGGLINFFMVLAAIVLLLAWFNFVNLSTARFFERLKEVGVRKLIGAGRFQLMMQFLVEAFIFNLVSGGLALMLFVLCWPSLAAYFGQPATITLWQDGNILYGVGFVLVGTLCTGFYPALFLSSFTPLLSLQGKIGSFADRTVLRKVLVAVQLSVSVALLTGVMAVRQQVDFMRSQNLGIALDQTLIVESPLLTDNTTANHYEPFRQALLKMPGVEHVTYASSFAGEEIDWHRTDITLGAADAGYRYGSRIVGIGTEFLEAFDLPLLAGRNFDATNPRDTKTMLISEAALKMFGFETPAQALGQNVFVGSRQFEVIGVVRNYHFRALQTAIQPLLYIQGYPRNPRYAIKLSGGNMQATVAAIGSVWKTTYAGNVFKYYFLDDFFDRQYAADQQVGTLVTALSLLAAFISCIGLFGLTLYAVHRRTKEIGIRKVMGATVSQVMMLLSREFMMLAGVGMILPLPFLYYAVNQWLTRYAYRITPGPVLFILPLAAILLLAFITMSFQTVVAARRNPVDSMKHE</sequence>
<evidence type="ECO:0000256" key="1">
    <source>
        <dbReference type="ARBA" id="ARBA00004651"/>
    </source>
</evidence>
<keyword evidence="2" id="KW-1003">Cell membrane</keyword>
<proteinExistence type="inferred from homology"/>
<feature type="transmembrane region" description="Helical" evidence="7">
    <location>
        <begin position="453"/>
        <end position="475"/>
    </location>
</feature>
<feature type="transmembrane region" description="Helical" evidence="7">
    <location>
        <begin position="750"/>
        <end position="774"/>
    </location>
</feature>
<dbReference type="NCBIfam" id="NF038404">
    <property type="entry name" value="perm_prefix_2"/>
    <property type="match status" value="1"/>
</dbReference>
<keyword evidence="4 7" id="KW-1133">Transmembrane helix</keyword>
<feature type="domain" description="ABC3 transporter permease C-terminal" evidence="8">
    <location>
        <begin position="754"/>
        <end position="863"/>
    </location>
</feature>
<dbReference type="InterPro" id="IPR047699">
    <property type="entry name" value="Permease_put_prefix"/>
</dbReference>
<evidence type="ECO:0000256" key="5">
    <source>
        <dbReference type="ARBA" id="ARBA00023136"/>
    </source>
</evidence>
<evidence type="ECO:0000256" key="6">
    <source>
        <dbReference type="ARBA" id="ARBA00038076"/>
    </source>
</evidence>
<feature type="transmembrane region" description="Helical" evidence="7">
    <location>
        <begin position="840"/>
        <end position="862"/>
    </location>
</feature>
<comment type="similarity">
    <text evidence="6">Belongs to the ABC-4 integral membrane protein family.</text>
</comment>
<dbReference type="PANTHER" id="PTHR30572">
    <property type="entry name" value="MEMBRANE COMPONENT OF TRANSPORTER-RELATED"/>
    <property type="match status" value="1"/>
</dbReference>
<gene>
    <name evidence="10" type="ORF">JI741_23520</name>
</gene>
<dbReference type="InterPro" id="IPR050250">
    <property type="entry name" value="Macrolide_Exporter_MacB"/>
</dbReference>
<dbReference type="Pfam" id="PF02687">
    <property type="entry name" value="FtsX"/>
    <property type="match status" value="2"/>
</dbReference>
<dbReference type="RefSeq" id="WP_202013879.1">
    <property type="nucleotide sequence ID" value="NZ_JAERRB010000010.1"/>
</dbReference>
<evidence type="ECO:0000259" key="8">
    <source>
        <dbReference type="Pfam" id="PF02687"/>
    </source>
</evidence>
<evidence type="ECO:0000256" key="4">
    <source>
        <dbReference type="ARBA" id="ARBA00022989"/>
    </source>
</evidence>
<evidence type="ECO:0000256" key="7">
    <source>
        <dbReference type="SAM" id="Phobius"/>
    </source>
</evidence>